<evidence type="ECO:0000313" key="3">
    <source>
        <dbReference type="Proteomes" id="UP000024635"/>
    </source>
</evidence>
<proteinExistence type="predicted"/>
<evidence type="ECO:0000256" key="1">
    <source>
        <dbReference type="SAM" id="MobiDB-lite"/>
    </source>
</evidence>
<keyword evidence="3" id="KW-1185">Reference proteome</keyword>
<gene>
    <name evidence="2" type="primary">Acey_s0019.g3943</name>
    <name evidence="2" type="ORF">Y032_0019g3943</name>
</gene>
<feature type="region of interest" description="Disordered" evidence="1">
    <location>
        <begin position="1"/>
        <end position="24"/>
    </location>
</feature>
<dbReference type="EMBL" id="JARK01001355">
    <property type="protein sequence ID" value="EYC21651.1"/>
    <property type="molecule type" value="Genomic_DNA"/>
</dbReference>
<dbReference type="AlphaFoldDB" id="A0A016V319"/>
<accession>A0A016V319</accession>
<reference evidence="3" key="1">
    <citation type="journal article" date="2015" name="Nat. Genet.">
        <title>The genome and transcriptome of the zoonotic hookworm Ancylostoma ceylanicum identify infection-specific gene families.</title>
        <authorList>
            <person name="Schwarz E.M."/>
            <person name="Hu Y."/>
            <person name="Antoshechkin I."/>
            <person name="Miller M.M."/>
            <person name="Sternberg P.W."/>
            <person name="Aroian R.V."/>
        </authorList>
    </citation>
    <scope>NUCLEOTIDE SEQUENCE</scope>
    <source>
        <strain evidence="3">HY135</strain>
    </source>
</reference>
<comment type="caution">
    <text evidence="2">The sequence shown here is derived from an EMBL/GenBank/DDBJ whole genome shotgun (WGS) entry which is preliminary data.</text>
</comment>
<sequence>MRREHAPSERVEQVPPRYSSHDDKKPHAQSVYLFEKDYTLTLSFLSSLTYLASNVNKLILTAFLGTTDERVLHPGAPRKPYFRSSSSPETGKVRKLSLSLYRPCSSFDGVVAYRIIQSNLLTHLDSTFDQAFITLAYI</sequence>
<feature type="compositionally biased region" description="Basic and acidic residues" evidence="1">
    <location>
        <begin position="1"/>
        <end position="12"/>
    </location>
</feature>
<name>A0A016V319_9BILA</name>
<protein>
    <submittedName>
        <fullName evidence="2">Uncharacterized protein</fullName>
    </submittedName>
</protein>
<organism evidence="2 3">
    <name type="scientific">Ancylostoma ceylanicum</name>
    <dbReference type="NCBI Taxonomy" id="53326"/>
    <lineage>
        <taxon>Eukaryota</taxon>
        <taxon>Metazoa</taxon>
        <taxon>Ecdysozoa</taxon>
        <taxon>Nematoda</taxon>
        <taxon>Chromadorea</taxon>
        <taxon>Rhabditida</taxon>
        <taxon>Rhabditina</taxon>
        <taxon>Rhabditomorpha</taxon>
        <taxon>Strongyloidea</taxon>
        <taxon>Ancylostomatidae</taxon>
        <taxon>Ancylostomatinae</taxon>
        <taxon>Ancylostoma</taxon>
    </lineage>
</organism>
<dbReference type="Proteomes" id="UP000024635">
    <property type="component" value="Unassembled WGS sequence"/>
</dbReference>
<evidence type="ECO:0000313" key="2">
    <source>
        <dbReference type="EMBL" id="EYC21651.1"/>
    </source>
</evidence>